<feature type="compositionally biased region" description="Low complexity" evidence="1">
    <location>
        <begin position="557"/>
        <end position="566"/>
    </location>
</feature>
<feature type="region of interest" description="Disordered" evidence="1">
    <location>
        <begin position="446"/>
        <end position="467"/>
    </location>
</feature>
<comment type="caution">
    <text evidence="3">The sequence shown here is derived from an EMBL/GenBank/DDBJ whole genome shotgun (WGS) entry which is preliminary data.</text>
</comment>
<feature type="compositionally biased region" description="Basic and acidic residues" evidence="1">
    <location>
        <begin position="446"/>
        <end position="460"/>
    </location>
</feature>
<gene>
    <name evidence="3" type="ORF">FSCOSCO3_A024081</name>
</gene>
<proteinExistence type="predicted"/>
<accession>A0AAV1PDK5</accession>
<keyword evidence="4" id="KW-1185">Reference proteome</keyword>
<protein>
    <submittedName>
        <fullName evidence="3">Uncharacterized protein LOC121898082</fullName>
    </submittedName>
</protein>
<evidence type="ECO:0000256" key="2">
    <source>
        <dbReference type="SAM" id="SignalP"/>
    </source>
</evidence>
<keyword evidence="2" id="KW-0732">Signal</keyword>
<feature type="chain" id="PRO_5043807862" evidence="2">
    <location>
        <begin position="25"/>
        <end position="605"/>
    </location>
</feature>
<reference evidence="3 4" key="1">
    <citation type="submission" date="2024-01" db="EMBL/GenBank/DDBJ databases">
        <authorList>
            <person name="Alioto T."/>
            <person name="Alioto T."/>
            <person name="Gomez Garrido J."/>
        </authorList>
    </citation>
    <scope>NUCLEOTIDE SEQUENCE [LARGE SCALE GENOMIC DNA]</scope>
</reference>
<evidence type="ECO:0000256" key="1">
    <source>
        <dbReference type="SAM" id="MobiDB-lite"/>
    </source>
</evidence>
<dbReference type="AlphaFoldDB" id="A0AAV1PDK5"/>
<feature type="signal peptide" evidence="2">
    <location>
        <begin position="1"/>
        <end position="24"/>
    </location>
</feature>
<dbReference type="EMBL" id="CAWUFR010000145">
    <property type="protein sequence ID" value="CAK6969967.1"/>
    <property type="molecule type" value="Genomic_DNA"/>
</dbReference>
<name>A0AAV1PDK5_SCOSC</name>
<organism evidence="3 4">
    <name type="scientific">Scomber scombrus</name>
    <name type="common">Atlantic mackerel</name>
    <name type="synonym">Scomber vernalis</name>
    <dbReference type="NCBI Taxonomy" id="13677"/>
    <lineage>
        <taxon>Eukaryota</taxon>
        <taxon>Metazoa</taxon>
        <taxon>Chordata</taxon>
        <taxon>Craniata</taxon>
        <taxon>Vertebrata</taxon>
        <taxon>Euteleostomi</taxon>
        <taxon>Actinopterygii</taxon>
        <taxon>Neopterygii</taxon>
        <taxon>Teleostei</taxon>
        <taxon>Neoteleostei</taxon>
        <taxon>Acanthomorphata</taxon>
        <taxon>Pelagiaria</taxon>
        <taxon>Scombriformes</taxon>
        <taxon>Scombridae</taxon>
        <taxon>Scomber</taxon>
    </lineage>
</organism>
<sequence length="605" mass="67807">MVAGFQIISILLICFLSEVNYSSAFPRARSSMYPEAWQGVRKTSQEEYAHWIRRPLQYIQALRQTQRKLLPNVHSQDQVITTRPGLYHETQSPYLTRPDVANELIQKLSPPQRNHLPPKPRSFEFSLEVPFAKSPDQNKEHSSIIRVGGYSTNNPDSRKNTHVSKPSFQLSFSVPIPSRTPPTKHTSSNLGYFENLQKPGSVSVVQTNNMEPAISTPSQYESTPSVHYYGSQLKPGGNYEQGQTGQSTDSQFTIASEQYKYGHFKPSFGYGQNEETVSHPGSPTIPSLQYELPSVGYPNRKAVTTTNYDGKDNMLLTGQMFFSSSSPYEYDAQSGQALLPDHPTAFDNFPNFQHLSTERITHVTHPGQSAGGFQQDGKTSYTKLLIDMEDKTDADEQNNYFAAPVAYYDPYSVGWMGQNTAAPLSKEPQSHVMSHQSTGFEYEQKGTERHDTSFETHPSTKPEWYMPGYDQTPLKDGVGEQHAYNPQKLNAVFVPTNFDQERMLESTSQSVPNTLGPSYGQYPIGQMKPTSDQSVVTQNPAAVNRIDYSNTQVSIISQNPSSSTSSDQVKQHGKPWESQAQTKHAPAMQLVRMDTLSVGPEQYYN</sequence>
<evidence type="ECO:0000313" key="4">
    <source>
        <dbReference type="Proteomes" id="UP001314229"/>
    </source>
</evidence>
<feature type="region of interest" description="Disordered" evidence="1">
    <location>
        <begin position="557"/>
        <end position="588"/>
    </location>
</feature>
<dbReference type="Proteomes" id="UP001314229">
    <property type="component" value="Unassembled WGS sequence"/>
</dbReference>
<evidence type="ECO:0000313" key="3">
    <source>
        <dbReference type="EMBL" id="CAK6969967.1"/>
    </source>
</evidence>